<gene>
    <name evidence="1" type="ORF">LCGC14_3049100</name>
</gene>
<protein>
    <submittedName>
        <fullName evidence="1">Uncharacterized protein</fullName>
    </submittedName>
</protein>
<dbReference type="AlphaFoldDB" id="A0A0F8WM85"/>
<reference evidence="1" key="1">
    <citation type="journal article" date="2015" name="Nature">
        <title>Complex archaea that bridge the gap between prokaryotes and eukaryotes.</title>
        <authorList>
            <person name="Spang A."/>
            <person name="Saw J.H."/>
            <person name="Jorgensen S.L."/>
            <person name="Zaremba-Niedzwiedzka K."/>
            <person name="Martijn J."/>
            <person name="Lind A.E."/>
            <person name="van Eijk R."/>
            <person name="Schleper C."/>
            <person name="Guy L."/>
            <person name="Ettema T.J."/>
        </authorList>
    </citation>
    <scope>NUCLEOTIDE SEQUENCE</scope>
</reference>
<proteinExistence type="predicted"/>
<dbReference type="EMBL" id="LAZR01064210">
    <property type="protein sequence ID" value="KKK57972.1"/>
    <property type="molecule type" value="Genomic_DNA"/>
</dbReference>
<accession>A0A0F8WM85</accession>
<organism evidence="1">
    <name type="scientific">marine sediment metagenome</name>
    <dbReference type="NCBI Taxonomy" id="412755"/>
    <lineage>
        <taxon>unclassified sequences</taxon>
        <taxon>metagenomes</taxon>
        <taxon>ecological metagenomes</taxon>
    </lineage>
</organism>
<feature type="non-terminal residue" evidence="1">
    <location>
        <position position="1"/>
    </location>
</feature>
<name>A0A0F8WM85_9ZZZZ</name>
<dbReference type="Pfam" id="PF24175">
    <property type="entry name" value="SU10_adaptor"/>
    <property type="match status" value="1"/>
</dbReference>
<evidence type="ECO:0000313" key="1">
    <source>
        <dbReference type="EMBL" id="KKK57972.1"/>
    </source>
</evidence>
<sequence length="194" mass="22064">NKEISATTEPTTTDCIQWLNETTLWILGICAERKSELGRTTGTITTIDETAAYNDFASDMYAPYGFGWIEKTSSRSEIKLTTEEATLDYNPNLEAEPDQFYVNGSNEVVFLQTPNAAYTVKIPYWQIPTALTAVGNTVPFYGIFDNLYIESIVLRAQNRNEYDLAFELKWQTFLKTRAERVIEIRKGMNVRVGV</sequence>
<dbReference type="InterPro" id="IPR056209">
    <property type="entry name" value="SU10_adaptor"/>
</dbReference>
<comment type="caution">
    <text evidence="1">The sequence shown here is derived from an EMBL/GenBank/DDBJ whole genome shotgun (WGS) entry which is preliminary data.</text>
</comment>